<dbReference type="EMBL" id="JALJOU010000010">
    <property type="protein sequence ID" value="KAK9841865.1"/>
    <property type="molecule type" value="Genomic_DNA"/>
</dbReference>
<accession>A0AAW1S7V4</accession>
<dbReference type="AlphaFoldDB" id="A0AAW1S7V4"/>
<evidence type="ECO:0000256" key="1">
    <source>
        <dbReference type="SAM" id="Coils"/>
    </source>
</evidence>
<feature type="region of interest" description="Disordered" evidence="2">
    <location>
        <begin position="1"/>
        <end position="39"/>
    </location>
</feature>
<organism evidence="3 4">
    <name type="scientific">Elliptochloris bilobata</name>
    <dbReference type="NCBI Taxonomy" id="381761"/>
    <lineage>
        <taxon>Eukaryota</taxon>
        <taxon>Viridiplantae</taxon>
        <taxon>Chlorophyta</taxon>
        <taxon>core chlorophytes</taxon>
        <taxon>Trebouxiophyceae</taxon>
        <taxon>Trebouxiophyceae incertae sedis</taxon>
        <taxon>Elliptochloris clade</taxon>
        <taxon>Elliptochloris</taxon>
    </lineage>
</organism>
<proteinExistence type="predicted"/>
<name>A0AAW1S7V4_9CHLO</name>
<feature type="compositionally biased region" description="Basic and acidic residues" evidence="2">
    <location>
        <begin position="124"/>
        <end position="154"/>
    </location>
</feature>
<sequence>MQADPNSGLPVSALRTGGPAQKKGAGAKQAPKPGRNIFFRSSVQDPDVNITPSGFELIGHPGPQQDGISSMSMDDMCKAFAQKSAGAIAAGPATEPEPAAQVAEDKQSFAEVLQQVEALERIVREKTAEASRARAESDRLRQEAERLRDEEQSKRRLAQNFPVRAVAARQTTEQQLAEAKVETAELGTELAALKRDMMMEEENKHSKQEEARTVARTAKAKKAEQSELERLVARLEEVRREAASSEERAQQLAAEVRAATEALNTRTEAYKRAVSDFFEAKKRLDGLAVEYARTSGEESMMEALIKRYTAEADEAQRRYQQTITRSRELAHQFDAAMEAARQAKQEEARVLEEVARLGAENPIKDLAAPKVTQAPTSSGEIRESRGY</sequence>
<feature type="compositionally biased region" description="Low complexity" evidence="2">
    <location>
        <begin position="17"/>
        <end position="34"/>
    </location>
</feature>
<reference evidence="3 4" key="1">
    <citation type="journal article" date="2024" name="Nat. Commun.">
        <title>Phylogenomics reveals the evolutionary origins of lichenization in chlorophyte algae.</title>
        <authorList>
            <person name="Puginier C."/>
            <person name="Libourel C."/>
            <person name="Otte J."/>
            <person name="Skaloud P."/>
            <person name="Haon M."/>
            <person name="Grisel S."/>
            <person name="Petersen M."/>
            <person name="Berrin J.G."/>
            <person name="Delaux P.M."/>
            <person name="Dal Grande F."/>
            <person name="Keller J."/>
        </authorList>
    </citation>
    <scope>NUCLEOTIDE SEQUENCE [LARGE SCALE GENOMIC DNA]</scope>
    <source>
        <strain evidence="3 4">SAG 245.80</strain>
    </source>
</reference>
<evidence type="ECO:0000313" key="3">
    <source>
        <dbReference type="EMBL" id="KAK9841865.1"/>
    </source>
</evidence>
<feature type="region of interest" description="Disordered" evidence="2">
    <location>
        <begin position="200"/>
        <end position="226"/>
    </location>
</feature>
<gene>
    <name evidence="3" type="ORF">WJX81_007937</name>
</gene>
<comment type="caution">
    <text evidence="3">The sequence shown here is derived from an EMBL/GenBank/DDBJ whole genome shotgun (WGS) entry which is preliminary data.</text>
</comment>
<evidence type="ECO:0000313" key="4">
    <source>
        <dbReference type="Proteomes" id="UP001445335"/>
    </source>
</evidence>
<feature type="coiled-coil region" evidence="1">
    <location>
        <begin position="298"/>
        <end position="360"/>
    </location>
</feature>
<keyword evidence="1" id="KW-0175">Coiled coil</keyword>
<feature type="compositionally biased region" description="Basic and acidic residues" evidence="2">
    <location>
        <begin position="200"/>
        <end position="213"/>
    </location>
</feature>
<keyword evidence="4" id="KW-1185">Reference proteome</keyword>
<feature type="region of interest" description="Disordered" evidence="2">
    <location>
        <begin position="365"/>
        <end position="387"/>
    </location>
</feature>
<feature type="region of interest" description="Disordered" evidence="2">
    <location>
        <begin position="124"/>
        <end position="159"/>
    </location>
</feature>
<dbReference type="Proteomes" id="UP001445335">
    <property type="component" value="Unassembled WGS sequence"/>
</dbReference>
<protein>
    <submittedName>
        <fullName evidence="3">Uncharacterized protein</fullName>
    </submittedName>
</protein>
<evidence type="ECO:0000256" key="2">
    <source>
        <dbReference type="SAM" id="MobiDB-lite"/>
    </source>
</evidence>